<dbReference type="GO" id="GO:0016627">
    <property type="term" value="F:oxidoreductase activity, acting on the CH-CH group of donors"/>
    <property type="evidence" value="ECO:0007669"/>
    <property type="project" value="TreeGrafter"/>
</dbReference>
<dbReference type="InterPro" id="IPR011576">
    <property type="entry name" value="Pyridox_Oxase_N"/>
</dbReference>
<name>A0A2V1GZG5_9GAMM</name>
<evidence type="ECO:0000256" key="1">
    <source>
        <dbReference type="ARBA" id="ARBA00023002"/>
    </source>
</evidence>
<dbReference type="PANTHER" id="PTHR35176">
    <property type="entry name" value="HEME OXYGENASE HI_0854-RELATED"/>
    <property type="match status" value="1"/>
</dbReference>
<organism evidence="3 4">
    <name type="scientific">Pelagibaculum spongiae</name>
    <dbReference type="NCBI Taxonomy" id="2080658"/>
    <lineage>
        <taxon>Bacteria</taxon>
        <taxon>Pseudomonadati</taxon>
        <taxon>Pseudomonadota</taxon>
        <taxon>Gammaproteobacteria</taxon>
        <taxon>Oceanospirillales</taxon>
        <taxon>Pelagibaculum</taxon>
    </lineage>
</organism>
<dbReference type="GO" id="GO:0005829">
    <property type="term" value="C:cytosol"/>
    <property type="evidence" value="ECO:0007669"/>
    <property type="project" value="TreeGrafter"/>
</dbReference>
<gene>
    <name evidence="3" type="ORF">DC094_07045</name>
</gene>
<dbReference type="SUPFAM" id="SSF50475">
    <property type="entry name" value="FMN-binding split barrel"/>
    <property type="match status" value="1"/>
</dbReference>
<sequence>MKNQEMEQRLSQEILDFIGSRKSLQLSTVQADGHPFASYAPFAIGEQCLYILISEIARHAVNLQHEQRASVLIIEDEDAANEIFARLRVNYLVDAELIEYQTTDWQVGINTLAARHGDRINSLSQLADFRLFRLLPKGGRYVKGFGKAYQLEGGTLAGQSIDHLRVGHKKRS</sequence>
<dbReference type="GO" id="GO:0070967">
    <property type="term" value="F:coenzyme F420 binding"/>
    <property type="evidence" value="ECO:0007669"/>
    <property type="project" value="TreeGrafter"/>
</dbReference>
<dbReference type="RefSeq" id="WP_116686416.1">
    <property type="nucleotide sequence ID" value="NZ_CAWNYD010000002.1"/>
</dbReference>
<dbReference type="InterPro" id="IPR052019">
    <property type="entry name" value="F420H2_bilvrd_red/Heme_oxyg"/>
</dbReference>
<dbReference type="OrthoDB" id="5345368at2"/>
<dbReference type="Gene3D" id="2.30.110.10">
    <property type="entry name" value="Electron Transport, Fmn-binding Protein, Chain A"/>
    <property type="match status" value="1"/>
</dbReference>
<dbReference type="InterPro" id="IPR014419">
    <property type="entry name" value="HutZ"/>
</dbReference>
<accession>A0A2V1GZG5</accession>
<dbReference type="Proteomes" id="UP000244906">
    <property type="component" value="Unassembled WGS sequence"/>
</dbReference>
<evidence type="ECO:0000313" key="4">
    <source>
        <dbReference type="Proteomes" id="UP000244906"/>
    </source>
</evidence>
<protein>
    <submittedName>
        <fullName evidence="3">Heme utilization protein HutZ</fullName>
    </submittedName>
</protein>
<proteinExistence type="predicted"/>
<evidence type="ECO:0000259" key="2">
    <source>
        <dbReference type="Pfam" id="PF01243"/>
    </source>
</evidence>
<feature type="domain" description="Pyridoxamine 5'-phosphate oxidase N-terminal" evidence="2">
    <location>
        <begin position="11"/>
        <end position="142"/>
    </location>
</feature>
<evidence type="ECO:0000313" key="3">
    <source>
        <dbReference type="EMBL" id="PVZ70344.1"/>
    </source>
</evidence>
<keyword evidence="4" id="KW-1185">Reference proteome</keyword>
<dbReference type="PANTHER" id="PTHR35176:SF6">
    <property type="entry name" value="HEME OXYGENASE HI_0854-RELATED"/>
    <property type="match status" value="1"/>
</dbReference>
<reference evidence="3 4" key="1">
    <citation type="submission" date="2018-04" db="EMBL/GenBank/DDBJ databases">
        <title>Thalassorhabdus spongiae gen. nov., sp. nov., isolated from a marine sponge in South-West Iceland.</title>
        <authorList>
            <person name="Knobloch S."/>
            <person name="Daussin A."/>
            <person name="Johannsson R."/>
            <person name="Marteinsson V.T."/>
        </authorList>
    </citation>
    <scope>NUCLEOTIDE SEQUENCE [LARGE SCALE GENOMIC DNA]</scope>
    <source>
        <strain evidence="3 4">Hp12</strain>
    </source>
</reference>
<comment type="caution">
    <text evidence="3">The sequence shown here is derived from an EMBL/GenBank/DDBJ whole genome shotgun (WGS) entry which is preliminary data.</text>
</comment>
<dbReference type="InterPro" id="IPR012349">
    <property type="entry name" value="Split_barrel_FMN-bd"/>
</dbReference>
<dbReference type="PIRSF" id="PIRSF004633">
    <property type="entry name" value="UCP_PLP_oxd"/>
    <property type="match status" value="1"/>
</dbReference>
<keyword evidence="1" id="KW-0560">Oxidoreductase</keyword>
<dbReference type="AlphaFoldDB" id="A0A2V1GZG5"/>
<dbReference type="EMBL" id="QDDL01000002">
    <property type="protein sequence ID" value="PVZ70344.1"/>
    <property type="molecule type" value="Genomic_DNA"/>
</dbReference>
<dbReference type="Pfam" id="PF01243">
    <property type="entry name" value="PNPOx_N"/>
    <property type="match status" value="1"/>
</dbReference>